<gene>
    <name evidence="2" type="ORF">GZA08_10275</name>
</gene>
<name>A0A6B2JTI2_9RHOB</name>
<dbReference type="RefSeq" id="WP_163893064.1">
    <property type="nucleotide sequence ID" value="NZ_JAAGAB010000002.1"/>
</dbReference>
<dbReference type="InterPro" id="IPR000863">
    <property type="entry name" value="Sulfotransferase_dom"/>
</dbReference>
<evidence type="ECO:0000313" key="2">
    <source>
        <dbReference type="EMBL" id="NDV01350.1"/>
    </source>
</evidence>
<dbReference type="SUPFAM" id="SSF52540">
    <property type="entry name" value="P-loop containing nucleoside triphosphate hydrolases"/>
    <property type="match status" value="1"/>
</dbReference>
<keyword evidence="3" id="KW-1185">Reference proteome</keyword>
<dbReference type="Pfam" id="PF00685">
    <property type="entry name" value="Sulfotransfer_1"/>
    <property type="match status" value="1"/>
</dbReference>
<dbReference type="AlphaFoldDB" id="A0A6B2JTI2"/>
<dbReference type="Gene3D" id="3.40.50.300">
    <property type="entry name" value="P-loop containing nucleotide triphosphate hydrolases"/>
    <property type="match status" value="1"/>
</dbReference>
<dbReference type="InterPro" id="IPR027417">
    <property type="entry name" value="P-loop_NTPase"/>
</dbReference>
<evidence type="ECO:0000259" key="1">
    <source>
        <dbReference type="Pfam" id="PF00685"/>
    </source>
</evidence>
<dbReference type="Proteomes" id="UP000474757">
    <property type="component" value="Unassembled WGS sequence"/>
</dbReference>
<organism evidence="2 3">
    <name type="scientific">Pseudoroseicyclus tamaricis</name>
    <dbReference type="NCBI Taxonomy" id="2705421"/>
    <lineage>
        <taxon>Bacteria</taxon>
        <taxon>Pseudomonadati</taxon>
        <taxon>Pseudomonadota</taxon>
        <taxon>Alphaproteobacteria</taxon>
        <taxon>Rhodobacterales</taxon>
        <taxon>Paracoccaceae</taxon>
        <taxon>Pseudoroseicyclus</taxon>
    </lineage>
</organism>
<sequence length="321" mass="37465">MPLQSLKRRAIGPSLNAISRFRRYDAKDALIIAADPRGGSTWLFEVLQGIPKTATIYEPLHLGVIPGLKAIGVGWDQPVPDDADWPELEEWFAKCFSGAELNEFICGYSRLREFLYAERLLVKFVRAKLMLPWLIRTFAFRHKPIMMTRHPIAVALSASKHKWFKKEGGAFPMPEHYPGYYLEHEDILQSLETPEEYFVARWCLTNKYLLEHPDHRQKWCVLHYEHLLLAPQESVEHIFSEWGMAMPDRISERFDRASRTNIEGDFRSSRLEQLDKWKDGYDQQTIGRFRRIMDHFEIDLYDGSSMPRRDSAALGHMPVSI</sequence>
<feature type="domain" description="Sulfotransferase" evidence="1">
    <location>
        <begin position="28"/>
        <end position="257"/>
    </location>
</feature>
<dbReference type="EMBL" id="JAAGAB010000002">
    <property type="protein sequence ID" value="NDV01350.1"/>
    <property type="molecule type" value="Genomic_DNA"/>
</dbReference>
<reference evidence="2 3" key="1">
    <citation type="submission" date="2020-02" db="EMBL/GenBank/DDBJ databases">
        <title>Pseudoroseicyclus tamarix, sp. nov., isolated from offshore sediment of a Tamarix chinensis forest.</title>
        <authorList>
            <person name="Gai Y."/>
        </authorList>
    </citation>
    <scope>NUCLEOTIDE SEQUENCE [LARGE SCALE GENOMIC DNA]</scope>
    <source>
        <strain evidence="2 3">CLL3-39</strain>
    </source>
</reference>
<protein>
    <recommendedName>
        <fullName evidence="1">Sulfotransferase domain-containing protein</fullName>
    </recommendedName>
</protein>
<evidence type="ECO:0000313" key="3">
    <source>
        <dbReference type="Proteomes" id="UP000474757"/>
    </source>
</evidence>
<accession>A0A6B2JTI2</accession>
<comment type="caution">
    <text evidence="2">The sequence shown here is derived from an EMBL/GenBank/DDBJ whole genome shotgun (WGS) entry which is preliminary data.</text>
</comment>
<proteinExistence type="predicted"/>